<dbReference type="RefSeq" id="WP_413780333.1">
    <property type="nucleotide sequence ID" value="NZ_JAUOZS010000001.1"/>
</dbReference>
<proteinExistence type="predicted"/>
<name>A0ABU3NYF9_9FIRM</name>
<gene>
    <name evidence="1" type="ORF">Q4T40_11285</name>
</gene>
<evidence type="ECO:0000313" key="2">
    <source>
        <dbReference type="Proteomes" id="UP001254848"/>
    </source>
</evidence>
<protein>
    <submittedName>
        <fullName evidence="1">Uncharacterized protein</fullName>
    </submittedName>
</protein>
<organism evidence="1 2">
    <name type="scientific">Anaeroselena agilis</name>
    <dbReference type="NCBI Taxonomy" id="3063788"/>
    <lineage>
        <taxon>Bacteria</taxon>
        <taxon>Bacillati</taxon>
        <taxon>Bacillota</taxon>
        <taxon>Negativicutes</taxon>
        <taxon>Acetonemataceae</taxon>
        <taxon>Anaeroselena</taxon>
    </lineage>
</organism>
<comment type="caution">
    <text evidence="1">The sequence shown here is derived from an EMBL/GenBank/DDBJ whole genome shotgun (WGS) entry which is preliminary data.</text>
</comment>
<reference evidence="1 2" key="1">
    <citation type="submission" date="2023-07" db="EMBL/GenBank/DDBJ databases">
        <title>The novel representative of Negativicutes class, Anaeroselena agilis gen. nov. sp. nov.</title>
        <authorList>
            <person name="Prokofeva M.I."/>
            <person name="Elcheninov A.G."/>
            <person name="Klyukina A."/>
            <person name="Kublanov I.V."/>
            <person name="Frolov E.N."/>
            <person name="Podosokorskaya O.A."/>
        </authorList>
    </citation>
    <scope>NUCLEOTIDE SEQUENCE [LARGE SCALE GENOMIC DNA]</scope>
    <source>
        <strain evidence="1 2">4137-cl</strain>
    </source>
</reference>
<sequence length="92" mass="10364">MGGKRAYGFELFDADDIQRLVGCTIDKVYNTKDDDIIVDCTDNQGRLVSILFSGQGTLHFYDEANPRSFKELALLVDRAVESNLITVNFKNK</sequence>
<accession>A0ABU3NYF9</accession>
<keyword evidence="2" id="KW-1185">Reference proteome</keyword>
<evidence type="ECO:0000313" key="1">
    <source>
        <dbReference type="EMBL" id="MDT8901830.1"/>
    </source>
</evidence>
<dbReference type="Proteomes" id="UP001254848">
    <property type="component" value="Unassembled WGS sequence"/>
</dbReference>
<dbReference type="EMBL" id="JAUOZS010000001">
    <property type="protein sequence ID" value="MDT8901830.1"/>
    <property type="molecule type" value="Genomic_DNA"/>
</dbReference>